<dbReference type="Gene3D" id="2.60.40.10">
    <property type="entry name" value="Immunoglobulins"/>
    <property type="match status" value="1"/>
</dbReference>
<organism evidence="1 2">
    <name type="scientific">Prorocentrum cordatum</name>
    <dbReference type="NCBI Taxonomy" id="2364126"/>
    <lineage>
        <taxon>Eukaryota</taxon>
        <taxon>Sar</taxon>
        <taxon>Alveolata</taxon>
        <taxon>Dinophyceae</taxon>
        <taxon>Prorocentrales</taxon>
        <taxon>Prorocentraceae</taxon>
        <taxon>Prorocentrum</taxon>
    </lineage>
</organism>
<accession>A0ABN9VAS5</accession>
<comment type="caution">
    <text evidence="1">The sequence shown here is derived from an EMBL/GenBank/DDBJ whole genome shotgun (WGS) entry which is preliminary data.</text>
</comment>
<evidence type="ECO:0000313" key="1">
    <source>
        <dbReference type="EMBL" id="CAK0869285.1"/>
    </source>
</evidence>
<proteinExistence type="predicted"/>
<name>A0ABN9VAS5_9DINO</name>
<protein>
    <recommendedName>
        <fullName evidence="3">Fibronectin type-III domain-containing protein</fullName>
    </recommendedName>
</protein>
<gene>
    <name evidence="1" type="ORF">PCOR1329_LOCUS55691</name>
</gene>
<evidence type="ECO:0000313" key="2">
    <source>
        <dbReference type="Proteomes" id="UP001189429"/>
    </source>
</evidence>
<dbReference type="Proteomes" id="UP001189429">
    <property type="component" value="Unassembled WGS sequence"/>
</dbReference>
<dbReference type="InterPro" id="IPR013783">
    <property type="entry name" value="Ig-like_fold"/>
</dbReference>
<evidence type="ECO:0008006" key="3">
    <source>
        <dbReference type="Google" id="ProtNLM"/>
    </source>
</evidence>
<sequence length="314" mass="34477">MYEFRVRLENCAGPGREASVLCRTNGFCSEPTQLGSLPAGTTFVDLQWNRPKTLGNEDPWATRDTNEAISHYEATLKVEDDDADHHDDEGGLPERVCRWAQGSWREDKAGKVVVRLSALRPDTKYMLRNLCAVNSMGKGSLAKPLGFWTIPQSSRMSSIRVKQGVVLITLAQPLPSSIQKCSVSASSTSSPETAQTLEVEPPWTPGELALPFDAMPFVESAFVPRSSHSFRLQTRNAGGWSEWSPPLETEGIARQQGADRAQTLLETAMGSRKIDQLESALAEVSDIELPEETIRENALTLLQTGHQDRPGCGP</sequence>
<dbReference type="SUPFAM" id="SSF49265">
    <property type="entry name" value="Fibronectin type III"/>
    <property type="match status" value="1"/>
</dbReference>
<dbReference type="InterPro" id="IPR036116">
    <property type="entry name" value="FN3_sf"/>
</dbReference>
<reference evidence="1" key="1">
    <citation type="submission" date="2023-10" db="EMBL/GenBank/DDBJ databases">
        <authorList>
            <person name="Chen Y."/>
            <person name="Shah S."/>
            <person name="Dougan E. K."/>
            <person name="Thang M."/>
            <person name="Chan C."/>
        </authorList>
    </citation>
    <scope>NUCLEOTIDE SEQUENCE [LARGE SCALE GENOMIC DNA]</scope>
</reference>
<keyword evidence="2" id="KW-1185">Reference proteome</keyword>
<dbReference type="EMBL" id="CAUYUJ010016837">
    <property type="protein sequence ID" value="CAK0869285.1"/>
    <property type="molecule type" value="Genomic_DNA"/>
</dbReference>